<dbReference type="Pfam" id="PF01427">
    <property type="entry name" value="Peptidase_M15"/>
    <property type="match status" value="2"/>
</dbReference>
<sequence>MKKSVFVIVLCCAFNVLTLSSCSSATQIRHQDNFVDVAQNIPGLELDIRYFGEHNFLGARVDGYPAPKCLLTKEAASALLNVQHELNKHALTLKIYDCYRPQQAVDHFVRWAKDVDDVKTKKEFYPALDKINLFKDGYISEKSGHSRGSTIDLTIVPLPVPKQEEYFPEQGLRECYLDINKRFKDNSIDMGTGFDCFHTQSHTENKEIGYQQRVNRMLLKTLMEKHGFKNYAKEWWHFTLDDEPYPDTYFDFPIE</sequence>
<dbReference type="OrthoDB" id="9801430at2"/>
<gene>
    <name evidence="9" type="primary">ddpX</name>
    <name evidence="12" type="ORF">B0F88_10117</name>
</gene>
<proteinExistence type="inferred from homology"/>
<dbReference type="Proteomes" id="UP000238071">
    <property type="component" value="Unassembled WGS sequence"/>
</dbReference>
<keyword evidence="13" id="KW-1185">Reference proteome</keyword>
<dbReference type="SUPFAM" id="SSF55166">
    <property type="entry name" value="Hedgehog/DD-peptidase"/>
    <property type="match status" value="1"/>
</dbReference>
<dbReference type="InterPro" id="IPR000755">
    <property type="entry name" value="A_A_dipeptidase"/>
</dbReference>
<feature type="chain" id="PRO_5015697713" description="D-alanyl-D-alanine dipeptidase" evidence="11">
    <location>
        <begin position="26"/>
        <end position="255"/>
    </location>
</feature>
<feature type="binding site" evidence="9">
    <location>
        <position position="152"/>
    </location>
    <ligand>
        <name>Zn(2+)</name>
        <dbReference type="ChEBI" id="CHEBI:29105"/>
        <note>catalytic</note>
    </ligand>
</feature>
<keyword evidence="5 9" id="KW-0862">Zinc</keyword>
<dbReference type="GO" id="GO:0071555">
    <property type="term" value="P:cell wall organization"/>
    <property type="evidence" value="ECO:0007669"/>
    <property type="project" value="UniProtKB-KW"/>
</dbReference>
<dbReference type="GO" id="GO:0006508">
    <property type="term" value="P:proteolysis"/>
    <property type="evidence" value="ECO:0007669"/>
    <property type="project" value="UniProtKB-KW"/>
</dbReference>
<reference evidence="12 13" key="1">
    <citation type="submission" date="2018-02" db="EMBL/GenBank/DDBJ databases">
        <title>Subsurface microbial communities from deep shales in Ohio and West Virginia, USA.</title>
        <authorList>
            <person name="Wrighton K."/>
        </authorList>
    </citation>
    <scope>NUCLEOTIDE SEQUENCE [LARGE SCALE GENOMIC DNA]</scope>
    <source>
        <strain evidence="12 13">OWC-G53F</strain>
    </source>
</reference>
<dbReference type="PIRSF" id="PIRSF026671">
    <property type="entry name" value="AA_dipeptidase"/>
    <property type="match status" value="1"/>
</dbReference>
<dbReference type="EC" id="3.4.13.22" evidence="9 10"/>
<organism evidence="12 13">
    <name type="scientific">Methylobacter tundripaludum</name>
    <dbReference type="NCBI Taxonomy" id="173365"/>
    <lineage>
        <taxon>Bacteria</taxon>
        <taxon>Pseudomonadati</taxon>
        <taxon>Pseudomonadota</taxon>
        <taxon>Gammaproteobacteria</taxon>
        <taxon>Methylococcales</taxon>
        <taxon>Methylococcaceae</taxon>
        <taxon>Methylobacter</taxon>
    </lineage>
</organism>
<dbReference type="HAMAP" id="MF_01924">
    <property type="entry name" value="A_A_dipeptidase"/>
    <property type="match status" value="1"/>
</dbReference>
<evidence type="ECO:0000256" key="5">
    <source>
        <dbReference type="ARBA" id="ARBA00022833"/>
    </source>
</evidence>
<evidence type="ECO:0000256" key="10">
    <source>
        <dbReference type="PIRNR" id="PIRNR026671"/>
    </source>
</evidence>
<evidence type="ECO:0000256" key="4">
    <source>
        <dbReference type="ARBA" id="ARBA00022801"/>
    </source>
</evidence>
<comment type="catalytic activity">
    <reaction evidence="1 9 10">
        <text>D-alanyl-D-alanine + H2O = 2 D-alanine</text>
        <dbReference type="Rhea" id="RHEA:20661"/>
        <dbReference type="ChEBI" id="CHEBI:15377"/>
        <dbReference type="ChEBI" id="CHEBI:57416"/>
        <dbReference type="ChEBI" id="CHEBI:57822"/>
        <dbReference type="EC" id="3.4.13.22"/>
    </reaction>
</comment>
<dbReference type="GO" id="GO:0008237">
    <property type="term" value="F:metallopeptidase activity"/>
    <property type="evidence" value="ECO:0007669"/>
    <property type="project" value="UniProtKB-KW"/>
</dbReference>
<comment type="function">
    <text evidence="9 10">Catalyzes hydrolysis of the D-alanyl-D-alanine dipeptide.</text>
</comment>
<dbReference type="Gene3D" id="3.30.1380.10">
    <property type="match status" value="1"/>
</dbReference>
<dbReference type="InterPro" id="IPR009045">
    <property type="entry name" value="Zn_M74/Hedgehog-like"/>
</dbReference>
<keyword evidence="8 10" id="KW-0961">Cell wall biogenesis/degradation</keyword>
<evidence type="ECO:0000256" key="3">
    <source>
        <dbReference type="ARBA" id="ARBA00022723"/>
    </source>
</evidence>
<evidence type="ECO:0000256" key="11">
    <source>
        <dbReference type="SAM" id="SignalP"/>
    </source>
</evidence>
<dbReference type="AlphaFoldDB" id="A0A2S6H7T0"/>
<dbReference type="GO" id="GO:0008270">
    <property type="term" value="F:zinc ion binding"/>
    <property type="evidence" value="ECO:0007669"/>
    <property type="project" value="UniProtKB-UniRule"/>
</dbReference>
<keyword evidence="6 9" id="KW-0224">Dipeptidase</keyword>
<dbReference type="RefSeq" id="WP_104421915.1">
    <property type="nucleotide sequence ID" value="NZ_PTIY01000001.1"/>
</dbReference>
<dbReference type="CDD" id="cd14817">
    <property type="entry name" value="D-Ala-D-Ala_dipeptidase_VanX"/>
    <property type="match status" value="1"/>
</dbReference>
<feature type="signal peptide" evidence="11">
    <location>
        <begin position="1"/>
        <end position="25"/>
    </location>
</feature>
<protein>
    <recommendedName>
        <fullName evidence="9 10">D-alanyl-D-alanine dipeptidase</fullName>
        <shortName evidence="9 10">D-Ala-D-Ala dipeptidase</shortName>
        <ecNumber evidence="9 10">3.4.13.22</ecNumber>
    </recommendedName>
</protein>
<keyword evidence="3 9" id="KW-0479">Metal-binding</keyword>
<accession>A0A2S6H7T0</accession>
<evidence type="ECO:0000256" key="8">
    <source>
        <dbReference type="ARBA" id="ARBA00023316"/>
    </source>
</evidence>
<name>A0A2S6H7T0_9GAMM</name>
<dbReference type="PANTHER" id="PTHR43126">
    <property type="entry name" value="D-ALANYL-D-ALANINE DIPEPTIDASE"/>
    <property type="match status" value="1"/>
</dbReference>
<keyword evidence="7 9" id="KW-0482">Metalloprotease</keyword>
<feature type="active site" description="Proton donor/acceptor" evidence="9">
    <location>
        <position position="234"/>
    </location>
</feature>
<evidence type="ECO:0000256" key="2">
    <source>
        <dbReference type="ARBA" id="ARBA00022670"/>
    </source>
</evidence>
<keyword evidence="4 9" id="KW-0378">Hydrolase</keyword>
<comment type="cofactor">
    <cofactor evidence="9">
        <name>Zn(2+)</name>
        <dbReference type="ChEBI" id="CHEBI:29105"/>
    </cofactor>
    <text evidence="9">Binds 1 zinc ion per subunit.</text>
</comment>
<feature type="binding site" evidence="9">
    <location>
        <position position="237"/>
    </location>
    <ligand>
        <name>Zn(2+)</name>
        <dbReference type="ChEBI" id="CHEBI:29105"/>
        <note>catalytic</note>
    </ligand>
</feature>
<evidence type="ECO:0000256" key="6">
    <source>
        <dbReference type="ARBA" id="ARBA00022997"/>
    </source>
</evidence>
<comment type="similarity">
    <text evidence="9 10">Belongs to the peptidase M15D family.</text>
</comment>
<dbReference type="PANTHER" id="PTHR43126:SF1">
    <property type="entry name" value="D-ALANYL-D-ALANINE DIPEPTIDASE"/>
    <property type="match status" value="1"/>
</dbReference>
<dbReference type="GO" id="GO:0160237">
    <property type="term" value="F:D-Ala-D-Ala dipeptidase activity"/>
    <property type="evidence" value="ECO:0007669"/>
    <property type="project" value="UniProtKB-EC"/>
</dbReference>
<evidence type="ECO:0000256" key="7">
    <source>
        <dbReference type="ARBA" id="ARBA00023049"/>
    </source>
</evidence>
<dbReference type="EMBL" id="PTIY01000001">
    <property type="protein sequence ID" value="PPK73491.1"/>
    <property type="molecule type" value="Genomic_DNA"/>
</dbReference>
<evidence type="ECO:0000313" key="13">
    <source>
        <dbReference type="Proteomes" id="UP000238071"/>
    </source>
</evidence>
<comment type="caution">
    <text evidence="12">The sequence shown here is derived from an EMBL/GenBank/DDBJ whole genome shotgun (WGS) entry which is preliminary data.</text>
</comment>
<evidence type="ECO:0000256" key="1">
    <source>
        <dbReference type="ARBA" id="ARBA00001362"/>
    </source>
</evidence>
<evidence type="ECO:0000313" key="12">
    <source>
        <dbReference type="EMBL" id="PPK73491.1"/>
    </source>
</evidence>
<evidence type="ECO:0000256" key="9">
    <source>
        <dbReference type="HAMAP-Rule" id="MF_01924"/>
    </source>
</evidence>
<dbReference type="PROSITE" id="PS51257">
    <property type="entry name" value="PROKAR_LIPOPROTEIN"/>
    <property type="match status" value="1"/>
</dbReference>
<feature type="binding site" evidence="9">
    <location>
        <position position="145"/>
    </location>
    <ligand>
        <name>Zn(2+)</name>
        <dbReference type="ChEBI" id="CHEBI:29105"/>
        <note>catalytic</note>
    </ligand>
</feature>
<keyword evidence="2 9" id="KW-0645">Protease</keyword>
<keyword evidence="11" id="KW-0732">Signal</keyword>
<feature type="site" description="Transition state stabilizer" evidence="9">
    <location>
        <position position="100"/>
    </location>
</feature>